<comment type="similarity">
    <text evidence="10">Belongs to the PlsY family.</text>
</comment>
<accession>A0A2C8FDI5</accession>
<evidence type="ECO:0000313" key="11">
    <source>
        <dbReference type="EMBL" id="SOB60713.1"/>
    </source>
</evidence>
<evidence type="ECO:0000256" key="7">
    <source>
        <dbReference type="ARBA" id="ARBA00023136"/>
    </source>
</evidence>
<dbReference type="PANTHER" id="PTHR30309:SF0">
    <property type="entry name" value="GLYCEROL-3-PHOSPHATE ACYLTRANSFERASE-RELATED"/>
    <property type="match status" value="1"/>
</dbReference>
<dbReference type="InterPro" id="IPR003811">
    <property type="entry name" value="G3P_acylTferase_PlsY"/>
</dbReference>
<comment type="subcellular location">
    <subcellularLocation>
        <location evidence="10">Cell membrane</location>
        <topology evidence="10">Multi-pass membrane protein</topology>
    </subcellularLocation>
</comment>
<evidence type="ECO:0000256" key="8">
    <source>
        <dbReference type="ARBA" id="ARBA00023209"/>
    </source>
</evidence>
<dbReference type="GO" id="GO:0043772">
    <property type="term" value="F:acyl-phosphate glycerol-3-phosphate acyltransferase activity"/>
    <property type="evidence" value="ECO:0007669"/>
    <property type="project" value="UniProtKB-UniRule"/>
</dbReference>
<keyword evidence="2 10" id="KW-0444">Lipid biosynthesis</keyword>
<keyword evidence="11" id="KW-0012">Acyltransferase</keyword>
<dbReference type="GO" id="GO:0008654">
    <property type="term" value="P:phospholipid biosynthetic process"/>
    <property type="evidence" value="ECO:0007669"/>
    <property type="project" value="UniProtKB-UniRule"/>
</dbReference>
<dbReference type="AlphaFoldDB" id="A0A2C8FDI5"/>
<evidence type="ECO:0000313" key="12">
    <source>
        <dbReference type="Proteomes" id="UP000219215"/>
    </source>
</evidence>
<comment type="function">
    <text evidence="10">Catalyzes the transfer of an acyl group from acyl-phosphate (acyl-PO(4)) to glycerol-3-phosphate (G3P) to form lysophosphatidic acid (LPA). This enzyme utilizes acyl-phosphate as fatty acyl donor, but not acyl-CoA or acyl-ACP.</text>
</comment>
<dbReference type="GO" id="GO:0005886">
    <property type="term" value="C:plasma membrane"/>
    <property type="evidence" value="ECO:0007669"/>
    <property type="project" value="UniProtKB-SubCell"/>
</dbReference>
<evidence type="ECO:0000256" key="9">
    <source>
        <dbReference type="ARBA" id="ARBA00023264"/>
    </source>
</evidence>
<dbReference type="Proteomes" id="UP000219215">
    <property type="component" value="Chromosome DPRO"/>
</dbReference>
<reference evidence="12" key="1">
    <citation type="submission" date="2017-09" db="EMBL/GenBank/DDBJ databases">
        <authorList>
            <person name="Regsiter A."/>
            <person name="William W."/>
        </authorList>
    </citation>
    <scope>NUCLEOTIDE SEQUENCE [LARGE SCALE GENOMIC DNA]</scope>
    <source>
        <strain evidence="12">500-1</strain>
    </source>
</reference>
<dbReference type="EMBL" id="LT907975">
    <property type="protein sequence ID" value="SOB60713.1"/>
    <property type="molecule type" value="Genomic_DNA"/>
</dbReference>
<feature type="transmembrane region" description="Helical" evidence="10">
    <location>
        <begin position="146"/>
        <end position="174"/>
    </location>
</feature>
<proteinExistence type="inferred from homology"/>
<dbReference type="SMART" id="SM01207">
    <property type="entry name" value="G3P_acyltransf"/>
    <property type="match status" value="1"/>
</dbReference>
<keyword evidence="6 10" id="KW-0443">Lipid metabolism</keyword>
<dbReference type="NCBIfam" id="TIGR00023">
    <property type="entry name" value="glycerol-3-phosphate 1-O-acyltransferase PlsY"/>
    <property type="match status" value="1"/>
</dbReference>
<keyword evidence="1 10" id="KW-1003">Cell membrane</keyword>
<dbReference type="RefSeq" id="WP_097013398.1">
    <property type="nucleotide sequence ID" value="NZ_LT907975.1"/>
</dbReference>
<dbReference type="EC" id="2.3.1.275" evidence="10"/>
<dbReference type="KEGG" id="pprf:DPRO_3796"/>
<keyword evidence="5 10" id="KW-1133">Transmembrane helix</keyword>
<protein>
    <recommendedName>
        <fullName evidence="10">Glycerol-3-phosphate acyltransferase</fullName>
    </recommendedName>
    <alternativeName>
        <fullName evidence="10">Acyl-PO4 G3P acyltransferase</fullName>
    </alternativeName>
    <alternativeName>
        <fullName evidence="10">Acyl-phosphate--glycerol-3-phosphate acyltransferase</fullName>
    </alternativeName>
    <alternativeName>
        <fullName evidence="10">G3P acyltransferase</fullName>
        <shortName evidence="10">GPAT</shortName>
        <ecNumber evidence="10">2.3.1.275</ecNumber>
    </alternativeName>
    <alternativeName>
        <fullName evidence="10">Lysophosphatidic acid synthase</fullName>
        <shortName evidence="10">LPA synthase</shortName>
    </alternativeName>
</protein>
<evidence type="ECO:0000256" key="6">
    <source>
        <dbReference type="ARBA" id="ARBA00023098"/>
    </source>
</evidence>
<evidence type="ECO:0000256" key="5">
    <source>
        <dbReference type="ARBA" id="ARBA00022989"/>
    </source>
</evidence>
<gene>
    <name evidence="10 11" type="primary">plsY</name>
    <name evidence="11" type="ORF">DPRO_3796</name>
</gene>
<dbReference type="Pfam" id="PF02660">
    <property type="entry name" value="G3P_acyltransf"/>
    <property type="match status" value="1"/>
</dbReference>
<name>A0A2C8FDI5_9BACT</name>
<keyword evidence="7 10" id="KW-0472">Membrane</keyword>
<feature type="transmembrane region" description="Helical" evidence="10">
    <location>
        <begin position="79"/>
        <end position="97"/>
    </location>
</feature>
<keyword evidence="3 10" id="KW-0808">Transferase</keyword>
<comment type="catalytic activity">
    <reaction evidence="10">
        <text>an acyl phosphate + sn-glycerol 3-phosphate = a 1-acyl-sn-glycero-3-phosphate + phosphate</text>
        <dbReference type="Rhea" id="RHEA:34075"/>
        <dbReference type="ChEBI" id="CHEBI:43474"/>
        <dbReference type="ChEBI" id="CHEBI:57597"/>
        <dbReference type="ChEBI" id="CHEBI:57970"/>
        <dbReference type="ChEBI" id="CHEBI:59918"/>
        <dbReference type="EC" id="2.3.1.275"/>
    </reaction>
</comment>
<dbReference type="HAMAP" id="MF_01043">
    <property type="entry name" value="PlsY"/>
    <property type="match status" value="1"/>
</dbReference>
<dbReference type="UniPathway" id="UPA00085"/>
<sequence>MEIIVWPILAFVLGSIPFGLLIAQKLCDIDPRTAGSKNTGATNIARLCGLKYGIATLLLDVAKGFVPVLMAAAWVENDFALSFTVLGAIFGHAYSCFMQFKGGKAVATTIGAFLAVSPWGTIFSAAVCLGMVALSGHVSMGSLTLALALPFFMLVTGNVAFVPAALVVMVLLFWRHKENIHRLARGEENPWLKPKV</sequence>
<feature type="transmembrane region" description="Helical" evidence="10">
    <location>
        <begin position="109"/>
        <end position="134"/>
    </location>
</feature>
<keyword evidence="8 10" id="KW-0594">Phospholipid biosynthesis</keyword>
<dbReference type="PANTHER" id="PTHR30309">
    <property type="entry name" value="INNER MEMBRANE PROTEIN YGIH"/>
    <property type="match status" value="1"/>
</dbReference>
<keyword evidence="9 10" id="KW-1208">Phospholipid metabolism</keyword>
<feature type="transmembrane region" description="Helical" evidence="10">
    <location>
        <begin position="6"/>
        <end position="23"/>
    </location>
</feature>
<keyword evidence="12" id="KW-1185">Reference proteome</keyword>
<comment type="subunit">
    <text evidence="10">Probably interacts with PlsX.</text>
</comment>
<feature type="transmembrane region" description="Helical" evidence="10">
    <location>
        <begin position="52"/>
        <end position="73"/>
    </location>
</feature>
<keyword evidence="4 10" id="KW-0812">Transmembrane</keyword>
<evidence type="ECO:0000256" key="2">
    <source>
        <dbReference type="ARBA" id="ARBA00022516"/>
    </source>
</evidence>
<organism evidence="11 12">
    <name type="scientific">Pseudodesulfovibrio profundus</name>
    <dbReference type="NCBI Taxonomy" id="57320"/>
    <lineage>
        <taxon>Bacteria</taxon>
        <taxon>Pseudomonadati</taxon>
        <taxon>Thermodesulfobacteriota</taxon>
        <taxon>Desulfovibrionia</taxon>
        <taxon>Desulfovibrionales</taxon>
        <taxon>Desulfovibrionaceae</taxon>
    </lineage>
</organism>
<dbReference type="OrthoDB" id="9777124at2"/>
<evidence type="ECO:0000256" key="4">
    <source>
        <dbReference type="ARBA" id="ARBA00022692"/>
    </source>
</evidence>
<evidence type="ECO:0000256" key="1">
    <source>
        <dbReference type="ARBA" id="ARBA00022475"/>
    </source>
</evidence>
<comment type="pathway">
    <text evidence="10">Lipid metabolism; phospholipid metabolism.</text>
</comment>
<evidence type="ECO:0000256" key="10">
    <source>
        <dbReference type="HAMAP-Rule" id="MF_01043"/>
    </source>
</evidence>
<evidence type="ECO:0000256" key="3">
    <source>
        <dbReference type="ARBA" id="ARBA00022679"/>
    </source>
</evidence>